<evidence type="ECO:0000256" key="4">
    <source>
        <dbReference type="ARBA" id="ARBA00050620"/>
    </source>
</evidence>
<dbReference type="InterPro" id="IPR012020">
    <property type="entry name" value="ABHD4"/>
</dbReference>
<evidence type="ECO:0000256" key="8">
    <source>
        <dbReference type="PIRSR" id="PIRSR005211-1"/>
    </source>
</evidence>
<evidence type="ECO:0000313" key="11">
    <source>
        <dbReference type="Proteomes" id="UP000028524"/>
    </source>
</evidence>
<comment type="catalytic activity">
    <reaction evidence="4">
        <text>an aliphatic alcohol + acetyl-CoA = an acetyl ester + CoA</text>
        <dbReference type="Rhea" id="RHEA:17229"/>
        <dbReference type="ChEBI" id="CHEBI:2571"/>
        <dbReference type="ChEBI" id="CHEBI:47622"/>
        <dbReference type="ChEBI" id="CHEBI:57287"/>
        <dbReference type="ChEBI" id="CHEBI:57288"/>
        <dbReference type="EC" id="2.3.1.84"/>
    </reaction>
</comment>
<evidence type="ECO:0000256" key="6">
    <source>
        <dbReference type="ARBA" id="ARBA00066969"/>
    </source>
</evidence>
<name>A0A084QW81_STAC4</name>
<dbReference type="PANTHER" id="PTHR10794:SF63">
    <property type="entry name" value="ALPHA_BETA HYDROLASE 1, ISOFORM A"/>
    <property type="match status" value="1"/>
</dbReference>
<dbReference type="InterPro" id="IPR050960">
    <property type="entry name" value="AB_hydrolase_4_sf"/>
</dbReference>
<evidence type="ECO:0000256" key="5">
    <source>
        <dbReference type="ARBA" id="ARBA00054277"/>
    </source>
</evidence>
<keyword evidence="2" id="KW-0808">Transferase</keyword>
<evidence type="ECO:0000313" key="10">
    <source>
        <dbReference type="EMBL" id="KFA68216.1"/>
    </source>
</evidence>
<dbReference type="Gene3D" id="3.40.50.1820">
    <property type="entry name" value="alpha/beta hydrolase"/>
    <property type="match status" value="1"/>
</dbReference>
<dbReference type="PIRSF" id="PIRSF005211">
    <property type="entry name" value="Ab_hydro_YheT"/>
    <property type="match status" value="1"/>
</dbReference>
<gene>
    <name evidence="10" type="ORF">S40285_01584</name>
</gene>
<dbReference type="InterPro" id="IPR000073">
    <property type="entry name" value="AB_hydrolase_1"/>
</dbReference>
<evidence type="ECO:0000256" key="3">
    <source>
        <dbReference type="ARBA" id="ARBA00022801"/>
    </source>
</evidence>
<organism evidence="10 11">
    <name type="scientific">Stachybotrys chlorohalonatus (strain IBT 40285)</name>
    <dbReference type="NCBI Taxonomy" id="1283841"/>
    <lineage>
        <taxon>Eukaryota</taxon>
        <taxon>Fungi</taxon>
        <taxon>Dikarya</taxon>
        <taxon>Ascomycota</taxon>
        <taxon>Pezizomycotina</taxon>
        <taxon>Sordariomycetes</taxon>
        <taxon>Hypocreomycetidae</taxon>
        <taxon>Hypocreales</taxon>
        <taxon>Stachybotryaceae</taxon>
        <taxon>Stachybotrys</taxon>
    </lineage>
</organism>
<dbReference type="STRING" id="1283841.A0A084QW81"/>
<feature type="active site" description="Charge relay system" evidence="8">
    <location>
        <position position="361"/>
    </location>
</feature>
<evidence type="ECO:0000256" key="2">
    <source>
        <dbReference type="ARBA" id="ARBA00022679"/>
    </source>
</evidence>
<dbReference type="GO" id="GO:0051792">
    <property type="term" value="P:medium-chain fatty acid biosynthetic process"/>
    <property type="evidence" value="ECO:0007669"/>
    <property type="project" value="TreeGrafter"/>
</dbReference>
<dbReference type="OMA" id="MMTTSWG"/>
<comment type="similarity">
    <text evidence="1">Belongs to the AB hydrolase superfamily. AB hydrolase 4 family.</text>
</comment>
<dbReference type="Pfam" id="PF00561">
    <property type="entry name" value="Abhydrolase_1"/>
    <property type="match status" value="1"/>
</dbReference>
<dbReference type="AlphaFoldDB" id="A0A084QW81"/>
<dbReference type="InterPro" id="IPR029058">
    <property type="entry name" value="AB_hydrolase_fold"/>
</dbReference>
<protein>
    <recommendedName>
        <fullName evidence="6">alcohol O-acetyltransferase</fullName>
        <ecNumber evidence="6">2.3.1.84</ecNumber>
    </recommendedName>
    <alternativeName>
        <fullName evidence="7">Alcohol O-acetyltransferase</fullName>
    </alternativeName>
</protein>
<comment type="function">
    <text evidence="5">Displays enzymatic activity both for medium-chain fatty acid (MCFA) ethyl ester synthesis and hydrolysis (esterase activity). MCFA are toxic for yeast and this enzyme could thus be involved in their detoxification by esterification.</text>
</comment>
<dbReference type="FunCoup" id="A0A084QW81">
    <property type="interactions" value="246"/>
</dbReference>
<reference evidence="10 11" key="1">
    <citation type="journal article" date="2014" name="BMC Genomics">
        <title>Comparative genome sequencing reveals chemotype-specific gene clusters in the toxigenic black mold Stachybotrys.</title>
        <authorList>
            <person name="Semeiks J."/>
            <person name="Borek D."/>
            <person name="Otwinowski Z."/>
            <person name="Grishin N.V."/>
        </authorList>
    </citation>
    <scope>NUCLEOTIDE SEQUENCE [LARGE SCALE GENOMIC DNA]</scope>
    <source>
        <strain evidence="10 11">IBT 40285</strain>
    </source>
</reference>
<dbReference type="SUPFAM" id="SSF53474">
    <property type="entry name" value="alpha/beta-Hydrolases"/>
    <property type="match status" value="1"/>
</dbReference>
<dbReference type="EMBL" id="KL659949">
    <property type="protein sequence ID" value="KFA68216.1"/>
    <property type="molecule type" value="Genomic_DNA"/>
</dbReference>
<sequence length="423" mass="47705">MEWLGQAKVQFTHAAAPVTIKEKDGQETDLLKICEQTTPPCHLNPLLFNGHLQTMWTATKPVGPKVYYRRKLFQADHSVYKGTFSVDFVVEPHEESHPELARRTVYYTDDESATLASDDSRPMLVVLHGLSGGSHEVYLRHAIAPLIDSGNWEICVVNSRGCARTKLTSGILYNARATWDYRQVIKWLQQTFPNRPLFGLGFSLGANILTNYCGEEGSKCLLKAAIACSNPFNLEVSSKMLMNSFIGREVYLRIMGTALKELVKTHERELEMFSNLDLDAISKVTYLTEFDRAVQCPSWGYPTEGAYYRDASSSDAVMSIRIPFVALHATDDPIAVKEAIPYEEFRQNPNTVLITTSLGGHICWFEVGGGRWHPRPIANFFNHFAFKVDLDSVRPTVEARTTDKPERGSTYDPMRRKLELVEG</sequence>
<dbReference type="HOGENOM" id="CLU_032487_1_0_1"/>
<evidence type="ECO:0000259" key="9">
    <source>
        <dbReference type="Pfam" id="PF00561"/>
    </source>
</evidence>
<dbReference type="PANTHER" id="PTHR10794">
    <property type="entry name" value="ABHYDROLASE DOMAIN-CONTAINING PROTEIN"/>
    <property type="match status" value="1"/>
</dbReference>
<dbReference type="GO" id="GO:0004026">
    <property type="term" value="F:alcohol O-acetyltransferase activity"/>
    <property type="evidence" value="ECO:0007669"/>
    <property type="project" value="UniProtKB-EC"/>
</dbReference>
<dbReference type="FunFam" id="3.40.50.1820:FF:000137">
    <property type="entry name" value="EEB1p Acyl-coenzymeA:ethanol O-acyltransferase"/>
    <property type="match status" value="1"/>
</dbReference>
<dbReference type="EC" id="2.3.1.84" evidence="6"/>
<evidence type="ECO:0000256" key="1">
    <source>
        <dbReference type="ARBA" id="ARBA00010884"/>
    </source>
</evidence>
<dbReference type="GO" id="GO:0047372">
    <property type="term" value="F:monoacylglycerol lipase activity"/>
    <property type="evidence" value="ECO:0007669"/>
    <property type="project" value="TreeGrafter"/>
</dbReference>
<feature type="active site" description="Charge relay system" evidence="8">
    <location>
        <position position="332"/>
    </location>
</feature>
<dbReference type="Proteomes" id="UP000028524">
    <property type="component" value="Unassembled WGS sequence"/>
</dbReference>
<accession>A0A084QW81</accession>
<evidence type="ECO:0000256" key="7">
    <source>
        <dbReference type="ARBA" id="ARBA00080774"/>
    </source>
</evidence>
<proteinExistence type="inferred from homology"/>
<keyword evidence="11" id="KW-1185">Reference proteome</keyword>
<feature type="domain" description="AB hydrolase-1" evidence="9">
    <location>
        <begin position="122"/>
        <end position="361"/>
    </location>
</feature>
<dbReference type="OrthoDB" id="5954035at2759"/>
<keyword evidence="3" id="KW-0378">Hydrolase</keyword>
<dbReference type="GO" id="GO:0051793">
    <property type="term" value="P:medium-chain fatty acid catabolic process"/>
    <property type="evidence" value="ECO:0007669"/>
    <property type="project" value="UniProtKB-ARBA"/>
</dbReference>
<dbReference type="GO" id="GO:0008126">
    <property type="term" value="F:acetylesterase activity"/>
    <property type="evidence" value="ECO:0007669"/>
    <property type="project" value="TreeGrafter"/>
</dbReference>
<feature type="active site" description="Charge relay system" evidence="8">
    <location>
        <position position="203"/>
    </location>
</feature>
<dbReference type="InParanoid" id="A0A084QW81"/>